<dbReference type="Proteomes" id="UP000288805">
    <property type="component" value="Unassembled WGS sequence"/>
</dbReference>
<dbReference type="Gene3D" id="2.160.20.10">
    <property type="entry name" value="Single-stranded right-handed beta-helix, Pectin lyase-like"/>
    <property type="match status" value="1"/>
</dbReference>
<gene>
    <name evidence="1" type="ORF">CK203_097006</name>
</gene>
<evidence type="ECO:0000313" key="1">
    <source>
        <dbReference type="EMBL" id="RVW22088.1"/>
    </source>
</evidence>
<dbReference type="SUPFAM" id="SSF51126">
    <property type="entry name" value="Pectin lyase-like"/>
    <property type="match status" value="1"/>
</dbReference>
<dbReference type="InterPro" id="IPR011050">
    <property type="entry name" value="Pectin_lyase_fold/virulence"/>
</dbReference>
<evidence type="ECO:0000313" key="2">
    <source>
        <dbReference type="Proteomes" id="UP000288805"/>
    </source>
</evidence>
<organism evidence="1 2">
    <name type="scientific">Vitis vinifera</name>
    <name type="common">Grape</name>
    <dbReference type="NCBI Taxonomy" id="29760"/>
    <lineage>
        <taxon>Eukaryota</taxon>
        <taxon>Viridiplantae</taxon>
        <taxon>Streptophyta</taxon>
        <taxon>Embryophyta</taxon>
        <taxon>Tracheophyta</taxon>
        <taxon>Spermatophyta</taxon>
        <taxon>Magnoliopsida</taxon>
        <taxon>eudicotyledons</taxon>
        <taxon>Gunneridae</taxon>
        <taxon>Pentapetalae</taxon>
        <taxon>rosids</taxon>
        <taxon>Vitales</taxon>
        <taxon>Vitaceae</taxon>
        <taxon>Viteae</taxon>
        <taxon>Vitis</taxon>
    </lineage>
</organism>
<dbReference type="InterPro" id="IPR012334">
    <property type="entry name" value="Pectin_lyas_fold"/>
</dbReference>
<reference evidence="1 2" key="1">
    <citation type="journal article" date="2018" name="PLoS Genet.">
        <title>Population sequencing reveals clonal diversity and ancestral inbreeding in the grapevine cultivar Chardonnay.</title>
        <authorList>
            <person name="Roach M.J."/>
            <person name="Johnson D.L."/>
            <person name="Bohlmann J."/>
            <person name="van Vuuren H.J."/>
            <person name="Jones S.J."/>
            <person name="Pretorius I.S."/>
            <person name="Schmidt S.A."/>
            <person name="Borneman A.R."/>
        </authorList>
    </citation>
    <scope>NUCLEOTIDE SEQUENCE [LARGE SCALE GENOMIC DNA]</scope>
    <source>
        <strain evidence="2">cv. Chardonnay</strain>
        <tissue evidence="1">Leaf</tissue>
    </source>
</reference>
<comment type="caution">
    <text evidence="1">The sequence shown here is derived from an EMBL/GenBank/DDBJ whole genome shotgun (WGS) entry which is preliminary data.</text>
</comment>
<proteinExistence type="predicted"/>
<sequence>MSIMRSMNICIHSPEFHCHPSPAPEAASPSYNGYSSIYTAVFNVRSFGAVGDGVTDDTQAFRWLGTLPAKPNQQLFWFRCCSRRRQLIGSELGFFLFSLDDEKIEGTIMAPDGQAHATRQQQATMAGLLQNQ</sequence>
<name>A0A438CFV3_VITVI</name>
<accession>A0A438CFV3</accession>
<protein>
    <recommendedName>
        <fullName evidence="3">Polygalacturonase</fullName>
    </recommendedName>
</protein>
<dbReference type="AlphaFoldDB" id="A0A438CFV3"/>
<dbReference type="EMBL" id="QGNW01002249">
    <property type="protein sequence ID" value="RVW22088.1"/>
    <property type="molecule type" value="Genomic_DNA"/>
</dbReference>
<evidence type="ECO:0008006" key="3">
    <source>
        <dbReference type="Google" id="ProtNLM"/>
    </source>
</evidence>